<dbReference type="EC" id="2.4.-.-" evidence="3"/>
<keyword evidence="3" id="KW-0808">Transferase</keyword>
<dbReference type="PANTHER" id="PTHR12526:SF618">
    <property type="entry name" value="GLYCOSYLTRANSFERASE, FAMILY 4"/>
    <property type="match status" value="1"/>
</dbReference>
<sequence length="353" mass="40188">MRLLMLSWRGPHHPRAGGAEVYTEQLLEGLVQRGHEVSWYSAAHERDMPQVYKGIRLLYGAEGMKVYITGNRFTRKSTDFDVIIDQINTFGFLTPWSAKTKHVSLIHQLADDVWDYETKPPVSQIGKFLEKQLLAKYRKTPYITISQSTQEDLVRLGWEGAHAIVSNGVEVGMPTEKSANPSIVFLARFKAQAKRLDHAFRAFLEVQKKYPEAEFWVIGRGDPPEYLKDKRGVKVYNNTSDHERDLLLAQAWLCIATSVREGWGRMVLESAAYGTASVVYNVPGLRDAVVHNETGLVVNPNVDDMHQAITFLFDNPDKLREYSANAYAKAKEYTWESSIDRMENFLTDVLTLS</sequence>
<evidence type="ECO:0000259" key="1">
    <source>
        <dbReference type="Pfam" id="PF00534"/>
    </source>
</evidence>
<protein>
    <submittedName>
        <fullName evidence="3">Glycosyltransferase family 4 protein</fullName>
        <ecNumber evidence="3">2.4.-.-</ecNumber>
    </submittedName>
</protein>
<name>A0ABV5KNZ6_9BACL</name>
<evidence type="ECO:0000313" key="4">
    <source>
        <dbReference type="Proteomes" id="UP001589747"/>
    </source>
</evidence>
<dbReference type="Pfam" id="PF13439">
    <property type="entry name" value="Glyco_transf_4"/>
    <property type="match status" value="1"/>
</dbReference>
<reference evidence="3 4" key="1">
    <citation type="submission" date="2024-09" db="EMBL/GenBank/DDBJ databases">
        <authorList>
            <person name="Sun Q."/>
            <person name="Mori K."/>
        </authorList>
    </citation>
    <scope>NUCLEOTIDE SEQUENCE [LARGE SCALE GENOMIC DNA]</scope>
    <source>
        <strain evidence="3 4">TISTR 2452</strain>
    </source>
</reference>
<dbReference type="RefSeq" id="WP_377494705.1">
    <property type="nucleotide sequence ID" value="NZ_JBHMDO010000022.1"/>
</dbReference>
<dbReference type="Pfam" id="PF00534">
    <property type="entry name" value="Glycos_transf_1"/>
    <property type="match status" value="1"/>
</dbReference>
<dbReference type="Gene3D" id="3.40.50.2000">
    <property type="entry name" value="Glycogen Phosphorylase B"/>
    <property type="match status" value="2"/>
</dbReference>
<dbReference type="SUPFAM" id="SSF53756">
    <property type="entry name" value="UDP-Glycosyltransferase/glycogen phosphorylase"/>
    <property type="match status" value="1"/>
</dbReference>
<dbReference type="InterPro" id="IPR001296">
    <property type="entry name" value="Glyco_trans_1"/>
</dbReference>
<keyword evidence="3" id="KW-0328">Glycosyltransferase</keyword>
<comment type="caution">
    <text evidence="3">The sequence shown here is derived from an EMBL/GenBank/DDBJ whole genome shotgun (WGS) entry which is preliminary data.</text>
</comment>
<dbReference type="CDD" id="cd03801">
    <property type="entry name" value="GT4_PimA-like"/>
    <property type="match status" value="1"/>
</dbReference>
<dbReference type="InterPro" id="IPR028098">
    <property type="entry name" value="Glyco_trans_4-like_N"/>
</dbReference>
<gene>
    <name evidence="3" type="ORF">ACFFSY_13525</name>
</gene>
<keyword evidence="4" id="KW-1185">Reference proteome</keyword>
<feature type="domain" description="Glycosyltransferase subfamily 4-like N-terminal" evidence="2">
    <location>
        <begin position="17"/>
        <end position="170"/>
    </location>
</feature>
<accession>A0ABV5KNZ6</accession>
<feature type="domain" description="Glycosyl transferase family 1" evidence="1">
    <location>
        <begin position="179"/>
        <end position="328"/>
    </location>
</feature>
<organism evidence="3 4">
    <name type="scientific">Paenibacillus aurantiacus</name>
    <dbReference type="NCBI Taxonomy" id="1936118"/>
    <lineage>
        <taxon>Bacteria</taxon>
        <taxon>Bacillati</taxon>
        <taxon>Bacillota</taxon>
        <taxon>Bacilli</taxon>
        <taxon>Bacillales</taxon>
        <taxon>Paenibacillaceae</taxon>
        <taxon>Paenibacillus</taxon>
    </lineage>
</organism>
<dbReference type="GO" id="GO:0016757">
    <property type="term" value="F:glycosyltransferase activity"/>
    <property type="evidence" value="ECO:0007669"/>
    <property type="project" value="UniProtKB-KW"/>
</dbReference>
<dbReference type="Proteomes" id="UP001589747">
    <property type="component" value="Unassembled WGS sequence"/>
</dbReference>
<dbReference type="PANTHER" id="PTHR12526">
    <property type="entry name" value="GLYCOSYLTRANSFERASE"/>
    <property type="match status" value="1"/>
</dbReference>
<dbReference type="EMBL" id="JBHMDO010000022">
    <property type="protein sequence ID" value="MFB9326942.1"/>
    <property type="molecule type" value="Genomic_DNA"/>
</dbReference>
<evidence type="ECO:0000313" key="3">
    <source>
        <dbReference type="EMBL" id="MFB9326942.1"/>
    </source>
</evidence>
<evidence type="ECO:0000259" key="2">
    <source>
        <dbReference type="Pfam" id="PF13439"/>
    </source>
</evidence>
<proteinExistence type="predicted"/>